<feature type="region of interest" description="Disordered" evidence="1">
    <location>
        <begin position="1"/>
        <end position="53"/>
    </location>
</feature>
<keyword evidence="3" id="KW-1185">Reference proteome</keyword>
<comment type="caution">
    <text evidence="2">The sequence shown here is derived from an EMBL/GenBank/DDBJ whole genome shotgun (WGS) entry which is preliminary data.</text>
</comment>
<evidence type="ECO:0000313" key="3">
    <source>
        <dbReference type="Proteomes" id="UP000499080"/>
    </source>
</evidence>
<dbReference type="AlphaFoldDB" id="A0A4Y2UVX8"/>
<proteinExistence type="predicted"/>
<organism evidence="2 3">
    <name type="scientific">Araneus ventricosus</name>
    <name type="common">Orbweaver spider</name>
    <name type="synonym">Epeira ventricosa</name>
    <dbReference type="NCBI Taxonomy" id="182803"/>
    <lineage>
        <taxon>Eukaryota</taxon>
        <taxon>Metazoa</taxon>
        <taxon>Ecdysozoa</taxon>
        <taxon>Arthropoda</taxon>
        <taxon>Chelicerata</taxon>
        <taxon>Arachnida</taxon>
        <taxon>Araneae</taxon>
        <taxon>Araneomorphae</taxon>
        <taxon>Entelegynae</taxon>
        <taxon>Araneoidea</taxon>
        <taxon>Araneidae</taxon>
        <taxon>Araneus</taxon>
    </lineage>
</organism>
<evidence type="ECO:0000256" key="1">
    <source>
        <dbReference type="SAM" id="MobiDB-lite"/>
    </source>
</evidence>
<reference evidence="2 3" key="1">
    <citation type="journal article" date="2019" name="Sci. Rep.">
        <title>Orb-weaving spider Araneus ventricosus genome elucidates the spidroin gene catalogue.</title>
        <authorList>
            <person name="Kono N."/>
            <person name="Nakamura H."/>
            <person name="Ohtoshi R."/>
            <person name="Moran D.A.P."/>
            <person name="Shinohara A."/>
            <person name="Yoshida Y."/>
            <person name="Fujiwara M."/>
            <person name="Mori M."/>
            <person name="Tomita M."/>
            <person name="Arakawa K."/>
        </authorList>
    </citation>
    <scope>NUCLEOTIDE SEQUENCE [LARGE SCALE GENOMIC DNA]</scope>
</reference>
<evidence type="ECO:0000313" key="2">
    <source>
        <dbReference type="EMBL" id="GBO17003.1"/>
    </source>
</evidence>
<protein>
    <submittedName>
        <fullName evidence="2">Uncharacterized protein</fullName>
    </submittedName>
</protein>
<gene>
    <name evidence="2" type="ORF">AVEN_153442_1</name>
</gene>
<dbReference type="EMBL" id="BGPR01040815">
    <property type="protein sequence ID" value="GBO17003.1"/>
    <property type="molecule type" value="Genomic_DNA"/>
</dbReference>
<name>A0A4Y2UVX8_ARAVE</name>
<dbReference type="Proteomes" id="UP000499080">
    <property type="component" value="Unassembled WGS sequence"/>
</dbReference>
<accession>A0A4Y2UVX8</accession>
<sequence>MRRSAGRPSQRPYLRARTGTGGRPRPPSEPRHPAPPVGFEDQSRPPTPEEVPSQVRCFRLSRKVLFSPLPFGFGSFSPEFSKTDELFWLPFFYNNVDA</sequence>